<name>A0A939J6H9_9HYPH</name>
<dbReference type="InterPro" id="IPR042100">
    <property type="entry name" value="Bug_dom1"/>
</dbReference>
<dbReference type="PIRSF" id="PIRSF017082">
    <property type="entry name" value="YflP"/>
    <property type="match status" value="1"/>
</dbReference>
<evidence type="ECO:0000256" key="2">
    <source>
        <dbReference type="SAM" id="SignalP"/>
    </source>
</evidence>
<comment type="caution">
    <text evidence="3">The sequence shown here is derived from an EMBL/GenBank/DDBJ whole genome shotgun (WGS) entry which is preliminary data.</text>
</comment>
<gene>
    <name evidence="3" type="ORF">JF539_25580</name>
</gene>
<dbReference type="Pfam" id="PF03401">
    <property type="entry name" value="TctC"/>
    <property type="match status" value="1"/>
</dbReference>
<dbReference type="Gene3D" id="3.40.190.10">
    <property type="entry name" value="Periplasmic binding protein-like II"/>
    <property type="match status" value="1"/>
</dbReference>
<evidence type="ECO:0000313" key="4">
    <source>
        <dbReference type="Proteomes" id="UP000664096"/>
    </source>
</evidence>
<keyword evidence="2" id="KW-0732">Signal</keyword>
<dbReference type="Gene3D" id="3.40.190.150">
    <property type="entry name" value="Bordetella uptake gene, domain 1"/>
    <property type="match status" value="1"/>
</dbReference>
<dbReference type="PANTHER" id="PTHR42928">
    <property type="entry name" value="TRICARBOXYLATE-BINDING PROTEIN"/>
    <property type="match status" value="1"/>
</dbReference>
<sequence length="320" mass="33042">MKLIKTLAFAAMLNALPTHGMAQSFPEGPITWVVNWPAGGGQDTTSRLVAERLSGVLGVPIVVENYDGAGGLTGMRELAGADADGYTIGMLGSSSVIQQYTTDEPVMMDQLEVLSFFGPDPGALTVGADTPYKTLDEYIAAVKEAPGDVPNGNDPPGGASYISAAIMESALGLELNKVPYGGYAPTVTALLGGEVESATVPVPQVLEHAAAGDVRILGVMAGSRHFLAPEIPTFADQGYEVFAGDFRAVVAPAGLPEDVAKILSDALVEVLSSEEFVAAANAAGYMIEPLGAEAASARISAFDEQVYPVLQEAGLVTNPK</sequence>
<dbReference type="EMBL" id="JAEKJZ010000008">
    <property type="protein sequence ID" value="MBN9673752.1"/>
    <property type="molecule type" value="Genomic_DNA"/>
</dbReference>
<dbReference type="InterPro" id="IPR005064">
    <property type="entry name" value="BUG"/>
</dbReference>
<dbReference type="PANTHER" id="PTHR42928:SF5">
    <property type="entry name" value="BLR1237 PROTEIN"/>
    <property type="match status" value="1"/>
</dbReference>
<comment type="similarity">
    <text evidence="1">Belongs to the UPF0065 (bug) family.</text>
</comment>
<feature type="signal peptide" evidence="2">
    <location>
        <begin position="1"/>
        <end position="22"/>
    </location>
</feature>
<dbReference type="CDD" id="cd07012">
    <property type="entry name" value="PBP2_Bug_TTT"/>
    <property type="match status" value="1"/>
</dbReference>
<dbReference type="Proteomes" id="UP000664096">
    <property type="component" value="Unassembled WGS sequence"/>
</dbReference>
<proteinExistence type="inferred from homology"/>
<evidence type="ECO:0000313" key="3">
    <source>
        <dbReference type="EMBL" id="MBN9673752.1"/>
    </source>
</evidence>
<dbReference type="AlphaFoldDB" id="A0A939J6H9"/>
<feature type="chain" id="PRO_5037923181" evidence="2">
    <location>
        <begin position="23"/>
        <end position="320"/>
    </location>
</feature>
<dbReference type="RefSeq" id="WP_207143961.1">
    <property type="nucleotide sequence ID" value="NZ_JAEKJZ010000008.1"/>
</dbReference>
<reference evidence="3" key="1">
    <citation type="submission" date="2020-12" db="EMBL/GenBank/DDBJ databases">
        <title>Oil enriched cultivation method for isolating marine PHA-producing bacteria.</title>
        <authorList>
            <person name="Zheng W."/>
            <person name="Yu S."/>
            <person name="Huang Y."/>
        </authorList>
    </citation>
    <scope>NUCLEOTIDE SEQUENCE</scope>
    <source>
        <strain evidence="3">SY-2-12</strain>
    </source>
</reference>
<protein>
    <submittedName>
        <fullName evidence="3">Tripartite tricarboxylate transporter substrate binding protein</fullName>
    </submittedName>
</protein>
<accession>A0A939J6H9</accession>
<organism evidence="3 4">
    <name type="scientific">Roseibium aggregatum</name>
    <dbReference type="NCBI Taxonomy" id="187304"/>
    <lineage>
        <taxon>Bacteria</taxon>
        <taxon>Pseudomonadati</taxon>
        <taxon>Pseudomonadota</taxon>
        <taxon>Alphaproteobacteria</taxon>
        <taxon>Hyphomicrobiales</taxon>
        <taxon>Stappiaceae</taxon>
        <taxon>Roseibium</taxon>
    </lineage>
</organism>
<evidence type="ECO:0000256" key="1">
    <source>
        <dbReference type="ARBA" id="ARBA00006987"/>
    </source>
</evidence>
<dbReference type="SUPFAM" id="SSF53850">
    <property type="entry name" value="Periplasmic binding protein-like II"/>
    <property type="match status" value="1"/>
</dbReference>